<evidence type="ECO:0000313" key="3">
    <source>
        <dbReference type="EMBL" id="KCZ84607.1"/>
    </source>
</evidence>
<dbReference type="RefSeq" id="WP_035569353.1">
    <property type="nucleotide sequence ID" value="NZ_ARYH01000001.1"/>
</dbReference>
<sequence>MKRSLILPALILISLSPACGQTTAPAADAETPAEASVETSADASTAPAGPQVGDKIGESDAEKAAKDASVAAAAAEAMREQEEIKARGVTEIGWEDLMPEGEEERLQKMYAAQMATLYSIQEGSAADTAVQIGSFNTVDTYDGKKIRMPGYTVPFSYDAKAEISEFLLVPYFGACIHAPPPPPNQTIFVRTDDPILLKDLPQAVWIEGTLHAQKQESDLADAAYIIDLSRVEKYEY</sequence>
<proteinExistence type="predicted"/>
<evidence type="ECO:0000256" key="2">
    <source>
        <dbReference type="SAM" id="SignalP"/>
    </source>
</evidence>
<gene>
    <name evidence="3" type="ORF">HAD_02970</name>
</gene>
<comment type="caution">
    <text evidence="3">The sequence shown here is derived from an EMBL/GenBank/DDBJ whole genome shotgun (WGS) entry which is preliminary data.</text>
</comment>
<feature type="signal peptide" evidence="2">
    <location>
        <begin position="1"/>
        <end position="20"/>
    </location>
</feature>
<dbReference type="AlphaFoldDB" id="A0A069E3R3"/>
<dbReference type="eggNOG" id="COG3495">
    <property type="taxonomic scope" value="Bacteria"/>
</dbReference>
<keyword evidence="4" id="KW-1185">Reference proteome</keyword>
<dbReference type="PATRIC" id="fig|1280949.3.peg.607"/>
<accession>A0A069E3R3</accession>
<dbReference type="STRING" id="1280949.HAD_02970"/>
<dbReference type="Gene3D" id="2.40.50.870">
    <property type="entry name" value="Protein of unknown function (DUF3299)"/>
    <property type="match status" value="1"/>
</dbReference>
<reference evidence="3 4" key="1">
    <citation type="journal article" date="2014" name="Antonie Van Leeuwenhoek">
        <title>Hyphomonas beringensis sp. nov. and Hyphomonas chukchiensis sp. nov., isolated from surface seawater of the Bering Sea and Chukchi Sea.</title>
        <authorList>
            <person name="Li C."/>
            <person name="Lai Q."/>
            <person name="Li G."/>
            <person name="Dong C."/>
            <person name="Wang J."/>
            <person name="Liao Y."/>
            <person name="Shao Z."/>
        </authorList>
    </citation>
    <scope>NUCLEOTIDE SEQUENCE [LARGE SCALE GENOMIC DNA]</scope>
    <source>
        <strain evidence="3 4">MHS-3</strain>
    </source>
</reference>
<dbReference type="Pfam" id="PF11736">
    <property type="entry name" value="DUF3299"/>
    <property type="match status" value="1"/>
</dbReference>
<keyword evidence="2" id="KW-0732">Signal</keyword>
<dbReference type="OrthoDB" id="9812956at2"/>
<dbReference type="EMBL" id="ARYH01000001">
    <property type="protein sequence ID" value="KCZ84607.1"/>
    <property type="molecule type" value="Genomic_DNA"/>
</dbReference>
<dbReference type="InterPro" id="IPR021727">
    <property type="entry name" value="DUF3299"/>
</dbReference>
<feature type="compositionally biased region" description="Low complexity" evidence="1">
    <location>
        <begin position="21"/>
        <end position="35"/>
    </location>
</feature>
<feature type="chain" id="PRO_5001663778" evidence="2">
    <location>
        <begin position="21"/>
        <end position="236"/>
    </location>
</feature>
<name>A0A069E3R3_9PROT</name>
<keyword evidence="3" id="KW-0449">Lipoprotein</keyword>
<organism evidence="3 4">
    <name type="scientific">Hyphomonas adhaerens MHS-3</name>
    <dbReference type="NCBI Taxonomy" id="1280949"/>
    <lineage>
        <taxon>Bacteria</taxon>
        <taxon>Pseudomonadati</taxon>
        <taxon>Pseudomonadota</taxon>
        <taxon>Alphaproteobacteria</taxon>
        <taxon>Hyphomonadales</taxon>
        <taxon>Hyphomonadaceae</taxon>
        <taxon>Hyphomonas</taxon>
    </lineage>
</organism>
<dbReference type="Proteomes" id="UP000027446">
    <property type="component" value="Unassembled WGS sequence"/>
</dbReference>
<feature type="region of interest" description="Disordered" evidence="1">
    <location>
        <begin position="21"/>
        <end position="63"/>
    </location>
</feature>
<evidence type="ECO:0000313" key="4">
    <source>
        <dbReference type="Proteomes" id="UP000027446"/>
    </source>
</evidence>
<evidence type="ECO:0000256" key="1">
    <source>
        <dbReference type="SAM" id="MobiDB-lite"/>
    </source>
</evidence>
<protein>
    <submittedName>
        <fullName evidence="3">Putative lipoprotein</fullName>
    </submittedName>
</protein>